<feature type="region of interest" description="Disordered" evidence="6">
    <location>
        <begin position="1"/>
        <end position="67"/>
    </location>
</feature>
<dbReference type="PANTHER" id="PTHR10019">
    <property type="entry name" value="SNF5"/>
    <property type="match status" value="1"/>
</dbReference>
<proteinExistence type="inferred from homology"/>
<sequence length="833" mass="89470">MAASQSTSGPVAASGSTGGDAAAGGSTPSAPGVAAATASSNAPAAASKSGSPAANATTTTASIPQRDKGGLNKVLVDRYVTRDWIHSTALKDAQDKLQKDMKETLQRLGEYKSIRMENRAAFPPSRLYGEGYSGYGNGWTEAGGPTKIVYPTHKPRPGKRTTPAFKCSRKDMKKLAEQYEELVPIRIDVDWDKVKLRDTFTFNVHERLISPEHFSMQLVEDMGLKAPLDKPVQDQVVQQMIEQINDFYPFIHREEEALDPELPYSAYKNDEMRILVKLNITIGAHTLVDQFEWDINNPNNSPEEFAACMARDLSLSGEFTTAIAHCIREQAQLFTRSLFIIGHPFDGRPIEDPDLVSAFLPSPLPSVFRPQQQAKEYAPYLYENTEAELERSETMFSREQRRQKRSVNRRGGPQLPDLKERQRTIRTSIVSSVLPGAALDIEDSRIFKRTTTGTGGATGRGGRRAARDGEISDSDDSEDSGPDSPAMSQLQGTARTRGIRGAASAAAVRMANLGRSETPEATIHHHETRTSRRFGGGREAARDETEEPLQHIVTLKVSPLRLGKLFRDLKARQQQQQQQQQSTPGPAATPSAAHHQRAPSTASAAAGSMRPPSTPSALGQALPSKSATPAAAPATSVHSQIGRVPAPGPAPPGKPAPPLPPAPEWLTACLQNLLTQYPNDLFEATMRHSAVNTKTDMLVQLQPGKEIPPDVQFMFLPRIRCLDCPGKLYTPGPEMTVNNFEVHLKNRHHRERVDARMAKTGGGRPAGAGAGSGAGAGAAGASQGPSSSTLPATSDAPPPPLPAQPAQSTQPAQPPQLSSAAAAAPPPPAPNGP</sequence>
<feature type="compositionally biased region" description="Pro residues" evidence="6">
    <location>
        <begin position="646"/>
        <end position="663"/>
    </location>
</feature>
<dbReference type="Proteomes" id="UP001303473">
    <property type="component" value="Unassembled WGS sequence"/>
</dbReference>
<feature type="region of interest" description="Disordered" evidence="6">
    <location>
        <begin position="570"/>
        <end position="663"/>
    </location>
</feature>
<feature type="compositionally biased region" description="Gly residues" evidence="6">
    <location>
        <begin position="760"/>
        <end position="778"/>
    </location>
</feature>
<dbReference type="Pfam" id="PF04855">
    <property type="entry name" value="SNF5"/>
    <property type="match status" value="1"/>
</dbReference>
<keyword evidence="4" id="KW-0804">Transcription</keyword>
<feature type="region of interest" description="Disordered" evidence="6">
    <location>
        <begin position="389"/>
        <end position="423"/>
    </location>
</feature>
<reference evidence="8" key="1">
    <citation type="journal article" date="2023" name="Mol. Phylogenet. Evol.">
        <title>Genome-scale phylogeny and comparative genomics of the fungal order Sordariales.</title>
        <authorList>
            <person name="Hensen N."/>
            <person name="Bonometti L."/>
            <person name="Westerberg I."/>
            <person name="Brannstrom I.O."/>
            <person name="Guillou S."/>
            <person name="Cros-Aarteil S."/>
            <person name="Calhoun S."/>
            <person name="Haridas S."/>
            <person name="Kuo A."/>
            <person name="Mondo S."/>
            <person name="Pangilinan J."/>
            <person name="Riley R."/>
            <person name="LaButti K."/>
            <person name="Andreopoulos B."/>
            <person name="Lipzen A."/>
            <person name="Chen C."/>
            <person name="Yan M."/>
            <person name="Daum C."/>
            <person name="Ng V."/>
            <person name="Clum A."/>
            <person name="Steindorff A."/>
            <person name="Ohm R.A."/>
            <person name="Martin F."/>
            <person name="Silar P."/>
            <person name="Natvig D.O."/>
            <person name="Lalanne C."/>
            <person name="Gautier V."/>
            <person name="Ament-Velasquez S.L."/>
            <person name="Kruys A."/>
            <person name="Hutchinson M.I."/>
            <person name="Powell A.J."/>
            <person name="Barry K."/>
            <person name="Miller A.N."/>
            <person name="Grigoriev I.V."/>
            <person name="Debuchy R."/>
            <person name="Gladieux P."/>
            <person name="Hiltunen Thoren M."/>
            <person name="Johannesson H."/>
        </authorList>
    </citation>
    <scope>NUCLEOTIDE SEQUENCE [LARGE SCALE GENOMIC DNA]</scope>
    <source>
        <strain evidence="8">CBS 340.73</strain>
    </source>
</reference>
<dbReference type="GO" id="GO:0006338">
    <property type="term" value="P:chromatin remodeling"/>
    <property type="evidence" value="ECO:0007669"/>
    <property type="project" value="InterPro"/>
</dbReference>
<keyword evidence="5" id="KW-0539">Nucleus</keyword>
<dbReference type="GO" id="GO:0000228">
    <property type="term" value="C:nuclear chromosome"/>
    <property type="evidence" value="ECO:0007669"/>
    <property type="project" value="InterPro"/>
</dbReference>
<feature type="compositionally biased region" description="Pro residues" evidence="6">
    <location>
        <begin position="824"/>
        <end position="833"/>
    </location>
</feature>
<feature type="compositionally biased region" description="Low complexity" evidence="6">
    <location>
        <begin position="573"/>
        <end position="593"/>
    </location>
</feature>
<evidence type="ECO:0000256" key="2">
    <source>
        <dbReference type="ARBA" id="ARBA00010239"/>
    </source>
</evidence>
<evidence type="ECO:0000313" key="7">
    <source>
        <dbReference type="EMBL" id="KAK3940517.1"/>
    </source>
</evidence>
<feature type="region of interest" description="Disordered" evidence="6">
    <location>
        <begin position="758"/>
        <end position="833"/>
    </location>
</feature>
<keyword evidence="8" id="KW-1185">Reference proteome</keyword>
<evidence type="ECO:0000256" key="3">
    <source>
        <dbReference type="ARBA" id="ARBA00023015"/>
    </source>
</evidence>
<evidence type="ECO:0000256" key="1">
    <source>
        <dbReference type="ARBA" id="ARBA00004123"/>
    </source>
</evidence>
<accession>A0AAN6S477</accession>
<comment type="caution">
    <text evidence="7">The sequence shown here is derived from an EMBL/GenBank/DDBJ whole genome shotgun (WGS) entry which is preliminary data.</text>
</comment>
<feature type="compositionally biased region" description="Basic and acidic residues" evidence="6">
    <location>
        <begin position="389"/>
        <end position="400"/>
    </location>
</feature>
<organism evidence="7 8">
    <name type="scientific">Diplogelasinospora grovesii</name>
    <dbReference type="NCBI Taxonomy" id="303347"/>
    <lineage>
        <taxon>Eukaryota</taxon>
        <taxon>Fungi</taxon>
        <taxon>Dikarya</taxon>
        <taxon>Ascomycota</taxon>
        <taxon>Pezizomycotina</taxon>
        <taxon>Sordariomycetes</taxon>
        <taxon>Sordariomycetidae</taxon>
        <taxon>Sordariales</taxon>
        <taxon>Diplogelasinosporaceae</taxon>
        <taxon>Diplogelasinospora</taxon>
    </lineage>
</organism>
<comment type="subcellular location">
    <subcellularLocation>
        <location evidence="1">Nucleus</location>
    </subcellularLocation>
</comment>
<dbReference type="AlphaFoldDB" id="A0AAN6S477"/>
<feature type="compositionally biased region" description="Acidic residues" evidence="6">
    <location>
        <begin position="471"/>
        <end position="481"/>
    </location>
</feature>
<dbReference type="EMBL" id="MU853795">
    <property type="protein sequence ID" value="KAK3940517.1"/>
    <property type="molecule type" value="Genomic_DNA"/>
</dbReference>
<evidence type="ECO:0000256" key="5">
    <source>
        <dbReference type="ARBA" id="ARBA00023242"/>
    </source>
</evidence>
<evidence type="ECO:0000313" key="8">
    <source>
        <dbReference type="Proteomes" id="UP001303473"/>
    </source>
</evidence>
<feature type="region of interest" description="Disordered" evidence="6">
    <location>
        <begin position="450"/>
        <end position="547"/>
    </location>
</feature>
<evidence type="ECO:0000256" key="4">
    <source>
        <dbReference type="ARBA" id="ARBA00023163"/>
    </source>
</evidence>
<comment type="similarity">
    <text evidence="2">Belongs to the SNF5 family.</text>
</comment>
<gene>
    <name evidence="7" type="ORF">QBC46DRAFT_408181</name>
</gene>
<feature type="compositionally biased region" description="Low complexity" evidence="6">
    <location>
        <begin position="779"/>
        <end position="795"/>
    </location>
</feature>
<protein>
    <submittedName>
        <fullName evidence="7">SNF5-like protein</fullName>
    </submittedName>
</protein>
<keyword evidence="3" id="KW-0805">Transcription regulation</keyword>
<name>A0AAN6S477_9PEZI</name>
<feature type="compositionally biased region" description="Low complexity" evidence="6">
    <location>
        <begin position="23"/>
        <end position="61"/>
    </location>
</feature>
<evidence type="ECO:0000256" key="6">
    <source>
        <dbReference type="SAM" id="MobiDB-lite"/>
    </source>
</evidence>
<feature type="compositionally biased region" description="Low complexity" evidence="6">
    <location>
        <begin position="492"/>
        <end position="511"/>
    </location>
</feature>
<feature type="compositionally biased region" description="Low complexity" evidence="6">
    <location>
        <begin position="804"/>
        <end position="823"/>
    </location>
</feature>
<dbReference type="InterPro" id="IPR006939">
    <property type="entry name" value="SNF5"/>
</dbReference>
<feature type="compositionally biased region" description="Low complexity" evidence="6">
    <location>
        <begin position="626"/>
        <end position="636"/>
    </location>
</feature>